<name>A0A4Y8LB24_9BACL</name>
<feature type="transmembrane region" description="Helical" evidence="2">
    <location>
        <begin position="271"/>
        <end position="293"/>
    </location>
</feature>
<evidence type="ECO:0008006" key="5">
    <source>
        <dbReference type="Google" id="ProtNLM"/>
    </source>
</evidence>
<comment type="caution">
    <text evidence="3">The sequence shown here is derived from an EMBL/GenBank/DDBJ whole genome shotgun (WGS) entry which is preliminary data.</text>
</comment>
<dbReference type="InterPro" id="IPR011014">
    <property type="entry name" value="MscS_channel_TM-2"/>
</dbReference>
<feature type="compositionally biased region" description="Basic and acidic residues" evidence="1">
    <location>
        <begin position="511"/>
        <end position="539"/>
    </location>
</feature>
<protein>
    <recommendedName>
        <fullName evidence="5">Mechanosensitive ion channel</fullName>
    </recommendedName>
</protein>
<feature type="compositionally biased region" description="Acidic residues" evidence="1">
    <location>
        <begin position="591"/>
        <end position="601"/>
    </location>
</feature>
<keyword evidence="4" id="KW-1185">Reference proteome</keyword>
<dbReference type="PANTHER" id="PTHR30221:SF1">
    <property type="entry name" value="SMALL-CONDUCTANCE MECHANOSENSITIVE CHANNEL"/>
    <property type="match status" value="1"/>
</dbReference>
<feature type="transmembrane region" description="Helical" evidence="2">
    <location>
        <begin position="377"/>
        <end position="401"/>
    </location>
</feature>
<evidence type="ECO:0000256" key="1">
    <source>
        <dbReference type="SAM" id="MobiDB-lite"/>
    </source>
</evidence>
<keyword evidence="2" id="KW-1133">Transmembrane helix</keyword>
<feature type="transmembrane region" description="Helical" evidence="2">
    <location>
        <begin position="185"/>
        <end position="204"/>
    </location>
</feature>
<sequence>MNNSWFAGDGFNTSGFLNSLGNLLLALVVLFVGFLIAKAVSAGVEKLLKKTGVIRKYGSPGKAGQRSAPPEDEKESSKKWTPEKVAGSIVFWILMIFVFILFFNILNLNIIASPLVDMMSTILAFIPNVLTAALILLLAYILAIVLKTVVVKVGHRLVQNRKVRDSKYVKDSSNLGSYVDSAGTIVFYLVLLMFLPGILGALGIDAVSEPFSGMLASFLSFIPRLVAAALIFVIGWIVAKIVRDIISNFLHAVGADKLGAKMGLDKVLKDTSISSIIGTVVFVLIMIPVTISALERLQIEGITGPAINMLDDVMAMIPNIVIAILLIFVGLFIGKWARRFTADLLSRLSFNNVTSHLRVGGWKASGSSMTPSDIVGYLVQIIVVILFVVEAFQVLGLSFLVDLGTAVLAFLPSVITAIVILGLGIILANVVKRILASLLEGSELSILSSIAKYAIMALALFMALDQLGVADTIVNSAFILILGAAALAFGLAFGLGGRDNASRYLDKMERKAENTEINKENARREKEKMKEEHRNEGSHHTASTPSEQAVRDEADHRPVENDWSSDADQTSVENDWSGDLSRDTSAWDSVNDSDEIPDEDQRDGNNPYAPDDFDNDRRGE</sequence>
<accession>A0A4Y8LB24</accession>
<feature type="transmembrane region" description="Helical" evidence="2">
    <location>
        <begin position="85"/>
        <end position="105"/>
    </location>
</feature>
<gene>
    <name evidence="3" type="ORF">E2626_13715</name>
</gene>
<feature type="compositionally biased region" description="Basic and acidic residues" evidence="1">
    <location>
        <begin position="69"/>
        <end position="79"/>
    </location>
</feature>
<organism evidence="3 4">
    <name type="scientific">Jeotgalibacillus salarius</name>
    <dbReference type="NCBI Taxonomy" id="546023"/>
    <lineage>
        <taxon>Bacteria</taxon>
        <taxon>Bacillati</taxon>
        <taxon>Bacillota</taxon>
        <taxon>Bacilli</taxon>
        <taxon>Bacillales</taxon>
        <taxon>Caryophanaceae</taxon>
        <taxon>Jeotgalibacillus</taxon>
    </lineage>
</organism>
<dbReference type="InterPro" id="IPR045275">
    <property type="entry name" value="MscS_archaea/bacteria_type"/>
</dbReference>
<feature type="compositionally biased region" description="Basic and acidic residues" evidence="1">
    <location>
        <begin position="549"/>
        <end position="560"/>
    </location>
</feature>
<dbReference type="PANTHER" id="PTHR30221">
    <property type="entry name" value="SMALL-CONDUCTANCE MECHANOSENSITIVE CHANNEL"/>
    <property type="match status" value="1"/>
</dbReference>
<feature type="transmembrane region" description="Helical" evidence="2">
    <location>
        <begin position="125"/>
        <end position="146"/>
    </location>
</feature>
<feature type="region of interest" description="Disordered" evidence="1">
    <location>
        <begin position="58"/>
        <end position="79"/>
    </location>
</feature>
<reference evidence="3 4" key="1">
    <citation type="submission" date="2019-03" db="EMBL/GenBank/DDBJ databases">
        <authorList>
            <person name="Yang Y."/>
        </authorList>
    </citation>
    <scope>NUCLEOTIDE SEQUENCE [LARGE SCALE GENOMIC DNA]</scope>
    <source>
        <strain evidence="3 4">ASL-1</strain>
    </source>
</reference>
<dbReference type="RefSeq" id="WP_134382345.1">
    <property type="nucleotide sequence ID" value="NZ_SORX01000008.1"/>
</dbReference>
<dbReference type="Proteomes" id="UP000297776">
    <property type="component" value="Unassembled WGS sequence"/>
</dbReference>
<evidence type="ECO:0000313" key="3">
    <source>
        <dbReference type="EMBL" id="TFD99831.1"/>
    </source>
</evidence>
<proteinExistence type="predicted"/>
<dbReference type="OrthoDB" id="1411407at2"/>
<evidence type="ECO:0000313" key="4">
    <source>
        <dbReference type="Proteomes" id="UP000297776"/>
    </source>
</evidence>
<dbReference type="SUPFAM" id="SSF82861">
    <property type="entry name" value="Mechanosensitive channel protein MscS (YggB), transmembrane region"/>
    <property type="match status" value="1"/>
</dbReference>
<feature type="compositionally biased region" description="Polar residues" evidence="1">
    <location>
        <begin position="562"/>
        <end position="574"/>
    </location>
</feature>
<dbReference type="AlphaFoldDB" id="A0A4Y8LB24"/>
<dbReference type="InterPro" id="IPR008910">
    <property type="entry name" value="MSC_TM_helix"/>
</dbReference>
<dbReference type="Gene3D" id="1.10.287.1260">
    <property type="match status" value="3"/>
</dbReference>
<keyword evidence="2" id="KW-0472">Membrane</keyword>
<feature type="transmembrane region" description="Helical" evidence="2">
    <location>
        <begin position="20"/>
        <end position="40"/>
    </location>
</feature>
<feature type="transmembrane region" description="Helical" evidence="2">
    <location>
        <begin position="313"/>
        <end position="333"/>
    </location>
</feature>
<dbReference type="GO" id="GO:0016020">
    <property type="term" value="C:membrane"/>
    <property type="evidence" value="ECO:0007669"/>
    <property type="project" value="InterPro"/>
</dbReference>
<dbReference type="Pfam" id="PF05552">
    <property type="entry name" value="MS_channel_1st_1"/>
    <property type="match status" value="5"/>
</dbReference>
<evidence type="ECO:0000256" key="2">
    <source>
        <dbReference type="SAM" id="Phobius"/>
    </source>
</evidence>
<feature type="region of interest" description="Disordered" evidence="1">
    <location>
        <begin position="511"/>
        <end position="620"/>
    </location>
</feature>
<dbReference type="NCBIfam" id="NF033912">
    <property type="entry name" value="msc"/>
    <property type="match status" value="1"/>
</dbReference>
<feature type="transmembrane region" description="Helical" evidence="2">
    <location>
        <begin position="216"/>
        <end position="239"/>
    </location>
</feature>
<feature type="transmembrane region" description="Helical" evidence="2">
    <location>
        <begin position="407"/>
        <end position="431"/>
    </location>
</feature>
<feature type="transmembrane region" description="Helical" evidence="2">
    <location>
        <begin position="476"/>
        <end position="497"/>
    </location>
</feature>
<keyword evidence="2" id="KW-0812">Transmembrane</keyword>
<dbReference type="EMBL" id="SORX01000008">
    <property type="protein sequence ID" value="TFD99831.1"/>
    <property type="molecule type" value="Genomic_DNA"/>
</dbReference>
<dbReference type="GO" id="GO:0008381">
    <property type="term" value="F:mechanosensitive monoatomic ion channel activity"/>
    <property type="evidence" value="ECO:0007669"/>
    <property type="project" value="InterPro"/>
</dbReference>
<feature type="transmembrane region" description="Helical" evidence="2">
    <location>
        <begin position="443"/>
        <end position="464"/>
    </location>
</feature>